<name>A0A0E3BE59_9BURK</name>
<comment type="caution">
    <text evidence="1">The sequence shown here is derived from an EMBL/GenBank/DDBJ whole genome shotgun (WGS) entry which is preliminary data.</text>
</comment>
<evidence type="ECO:0000313" key="1">
    <source>
        <dbReference type="EMBL" id="KGG84416.1"/>
    </source>
</evidence>
<sequence length="125" mass="14682">MFMSLFKDVKRKAQQLPARIEALDKELKAIAKRLQKLEKMGLERGKAHWRKEREKAYLYLIYPMDKGTRTRVYVGSDPKKVKQAQDAIARAYEFDELAERQTLLQQCFARGTAAIDEAARYLDKW</sequence>
<protein>
    <submittedName>
        <fullName evidence="1">Uncharacterized protein</fullName>
    </submittedName>
</protein>
<organism evidence="1 2">
    <name type="scientific">Comamonas thiooxydans</name>
    <dbReference type="NCBI Taxonomy" id="363952"/>
    <lineage>
        <taxon>Bacteria</taxon>
        <taxon>Pseudomonadati</taxon>
        <taxon>Pseudomonadota</taxon>
        <taxon>Betaproteobacteria</taxon>
        <taxon>Burkholderiales</taxon>
        <taxon>Comamonadaceae</taxon>
        <taxon>Comamonas</taxon>
    </lineage>
</organism>
<proteinExistence type="predicted"/>
<gene>
    <name evidence="1" type="ORF">P245_24395</name>
</gene>
<dbReference type="Proteomes" id="UP000029567">
    <property type="component" value="Unassembled WGS sequence"/>
</dbReference>
<reference evidence="1 2" key="1">
    <citation type="submission" date="2013-09" db="EMBL/GenBank/DDBJ databases">
        <title>High correlation between genotypes and phenotypes of environmental bacteria Comamonas testosteroni strains.</title>
        <authorList>
            <person name="Liu L."/>
            <person name="Zhu W."/>
            <person name="Xia X."/>
            <person name="Xu B."/>
            <person name="Luo M."/>
            <person name="Wang G."/>
        </authorList>
    </citation>
    <scope>NUCLEOTIDE SEQUENCE [LARGE SCALE GENOMIC DNA]</scope>
    <source>
        <strain evidence="1 2">JL14</strain>
    </source>
</reference>
<accession>A0A0E3BE59</accession>
<evidence type="ECO:0000313" key="2">
    <source>
        <dbReference type="Proteomes" id="UP000029567"/>
    </source>
</evidence>
<dbReference type="AlphaFoldDB" id="A0A0E3BE59"/>
<dbReference type="EMBL" id="AWTN01000129">
    <property type="protein sequence ID" value="KGG84416.1"/>
    <property type="molecule type" value="Genomic_DNA"/>
</dbReference>